<reference evidence="1 2" key="1">
    <citation type="submission" date="2024-02" db="EMBL/GenBank/DDBJ databases">
        <authorList>
            <person name="Vignale AGUSTIN F."/>
            <person name="Sosa J E."/>
            <person name="Modenutti C."/>
        </authorList>
    </citation>
    <scope>NUCLEOTIDE SEQUENCE [LARGE SCALE GENOMIC DNA]</scope>
</reference>
<gene>
    <name evidence="1" type="ORF">ILEXP_LOCUS16078</name>
</gene>
<accession>A0ABC8RVL6</accession>
<name>A0ABC8RVL6_9AQUA</name>
<evidence type="ECO:0000313" key="2">
    <source>
        <dbReference type="Proteomes" id="UP001642360"/>
    </source>
</evidence>
<comment type="caution">
    <text evidence="1">The sequence shown here is derived from an EMBL/GenBank/DDBJ whole genome shotgun (WGS) entry which is preliminary data.</text>
</comment>
<sequence length="99" mass="11533">MNNCFETTYNWEIKTRNGTTKLGCLGCIPFMDKSTAQKNVHSIIQTCQPEKAQARYKLICIKFAKRLSLSTVLVKKTFTFVFKYQIHFHRSMFPLCDVT</sequence>
<organism evidence="1 2">
    <name type="scientific">Ilex paraguariensis</name>
    <name type="common">yerba mate</name>
    <dbReference type="NCBI Taxonomy" id="185542"/>
    <lineage>
        <taxon>Eukaryota</taxon>
        <taxon>Viridiplantae</taxon>
        <taxon>Streptophyta</taxon>
        <taxon>Embryophyta</taxon>
        <taxon>Tracheophyta</taxon>
        <taxon>Spermatophyta</taxon>
        <taxon>Magnoliopsida</taxon>
        <taxon>eudicotyledons</taxon>
        <taxon>Gunneridae</taxon>
        <taxon>Pentapetalae</taxon>
        <taxon>asterids</taxon>
        <taxon>campanulids</taxon>
        <taxon>Aquifoliales</taxon>
        <taxon>Aquifoliaceae</taxon>
        <taxon>Ilex</taxon>
    </lineage>
</organism>
<keyword evidence="2" id="KW-1185">Reference proteome</keyword>
<dbReference type="AlphaFoldDB" id="A0ABC8RVL6"/>
<proteinExistence type="predicted"/>
<evidence type="ECO:0000313" key="1">
    <source>
        <dbReference type="EMBL" id="CAK9148151.1"/>
    </source>
</evidence>
<dbReference type="Proteomes" id="UP001642360">
    <property type="component" value="Unassembled WGS sequence"/>
</dbReference>
<dbReference type="EMBL" id="CAUOFW020001725">
    <property type="protein sequence ID" value="CAK9148151.1"/>
    <property type="molecule type" value="Genomic_DNA"/>
</dbReference>
<protein>
    <submittedName>
        <fullName evidence="1">Uncharacterized protein</fullName>
    </submittedName>
</protein>